<evidence type="ECO:0000256" key="7">
    <source>
        <dbReference type="ARBA" id="ARBA00023136"/>
    </source>
</evidence>
<feature type="transmembrane region" description="Helical" evidence="8">
    <location>
        <begin position="374"/>
        <end position="396"/>
    </location>
</feature>
<dbReference type="PROSITE" id="PS50850">
    <property type="entry name" value="MFS"/>
    <property type="match status" value="1"/>
</dbReference>
<protein>
    <recommendedName>
        <fullName evidence="8">Bcr/CflA family efflux transporter</fullName>
    </recommendedName>
</protein>
<dbReference type="OrthoDB" id="9800416at2"/>
<evidence type="ECO:0000313" key="11">
    <source>
        <dbReference type="Proteomes" id="UP000306602"/>
    </source>
</evidence>
<reference evidence="10 11" key="1">
    <citation type="submission" date="2019-04" db="EMBL/GenBank/DDBJ databases">
        <title>Shimia ponticola sp. nov., isolated from seawater.</title>
        <authorList>
            <person name="Kim Y.-O."/>
            <person name="Yoon J.-H."/>
        </authorList>
    </citation>
    <scope>NUCLEOTIDE SEQUENCE [LARGE SCALE GENOMIC DNA]</scope>
    <source>
        <strain evidence="10 11">MYP11</strain>
    </source>
</reference>
<evidence type="ECO:0000256" key="3">
    <source>
        <dbReference type="ARBA" id="ARBA00022448"/>
    </source>
</evidence>
<keyword evidence="4" id="KW-1003">Cell membrane</keyword>
<comment type="similarity">
    <text evidence="2 8">Belongs to the major facilitator superfamily. Bcr/CmlA family.</text>
</comment>
<keyword evidence="5 8" id="KW-0812">Transmembrane</keyword>
<comment type="subcellular location">
    <subcellularLocation>
        <location evidence="8">Cell inner membrane</location>
        <topology evidence="8">Multi-pass membrane protein</topology>
    </subcellularLocation>
    <subcellularLocation>
        <location evidence="1">Cell membrane</location>
        <topology evidence="1">Multi-pass membrane protein</topology>
    </subcellularLocation>
</comment>
<dbReference type="InterPro" id="IPR004812">
    <property type="entry name" value="Efflux_drug-R_Bcr/CmlA"/>
</dbReference>
<evidence type="ECO:0000256" key="8">
    <source>
        <dbReference type="RuleBase" id="RU365088"/>
    </source>
</evidence>
<dbReference type="GO" id="GO:0005886">
    <property type="term" value="C:plasma membrane"/>
    <property type="evidence" value="ECO:0007669"/>
    <property type="project" value="UniProtKB-SubCell"/>
</dbReference>
<evidence type="ECO:0000256" key="5">
    <source>
        <dbReference type="ARBA" id="ARBA00022692"/>
    </source>
</evidence>
<comment type="caution">
    <text evidence="8">Lacks conserved residue(s) required for the propagation of feature annotation.</text>
</comment>
<feature type="transmembrane region" description="Helical" evidence="8">
    <location>
        <begin position="347"/>
        <end position="368"/>
    </location>
</feature>
<feature type="transmembrane region" description="Helical" evidence="8">
    <location>
        <begin position="140"/>
        <end position="158"/>
    </location>
</feature>
<dbReference type="GO" id="GO:0042910">
    <property type="term" value="F:xenobiotic transmembrane transporter activity"/>
    <property type="evidence" value="ECO:0007669"/>
    <property type="project" value="InterPro"/>
</dbReference>
<evidence type="ECO:0000256" key="1">
    <source>
        <dbReference type="ARBA" id="ARBA00004651"/>
    </source>
</evidence>
<feature type="transmembrane region" description="Helical" evidence="8">
    <location>
        <begin position="312"/>
        <end position="335"/>
    </location>
</feature>
<dbReference type="GO" id="GO:1990961">
    <property type="term" value="P:xenobiotic detoxification by transmembrane export across the plasma membrane"/>
    <property type="evidence" value="ECO:0007669"/>
    <property type="project" value="InterPro"/>
</dbReference>
<comment type="caution">
    <text evidence="10">The sequence shown here is derived from an EMBL/GenBank/DDBJ whole genome shotgun (WGS) entry which is preliminary data.</text>
</comment>
<feature type="transmembrane region" description="Helical" evidence="8">
    <location>
        <begin position="217"/>
        <end position="241"/>
    </location>
</feature>
<accession>A0A4S4NBG9</accession>
<evidence type="ECO:0000256" key="4">
    <source>
        <dbReference type="ARBA" id="ARBA00022475"/>
    </source>
</evidence>
<dbReference type="InterPro" id="IPR005829">
    <property type="entry name" value="Sugar_transporter_CS"/>
</dbReference>
<dbReference type="InterPro" id="IPR036259">
    <property type="entry name" value="MFS_trans_sf"/>
</dbReference>
<dbReference type="PROSITE" id="PS00216">
    <property type="entry name" value="SUGAR_TRANSPORT_1"/>
    <property type="match status" value="1"/>
</dbReference>
<dbReference type="Gene3D" id="1.20.1720.10">
    <property type="entry name" value="Multidrug resistance protein D"/>
    <property type="match status" value="1"/>
</dbReference>
<dbReference type="PANTHER" id="PTHR43124:SF3">
    <property type="entry name" value="CHLORAMPHENICOL EFFLUX PUMP RV0191"/>
    <property type="match status" value="1"/>
</dbReference>
<dbReference type="NCBIfam" id="TIGR00710">
    <property type="entry name" value="efflux_Bcr_CflA"/>
    <property type="match status" value="1"/>
</dbReference>
<dbReference type="InterPro" id="IPR020846">
    <property type="entry name" value="MFS_dom"/>
</dbReference>
<feature type="transmembrane region" description="Helical" evidence="8">
    <location>
        <begin position="83"/>
        <end position="102"/>
    </location>
</feature>
<feature type="transmembrane region" description="Helical" evidence="8">
    <location>
        <begin position="21"/>
        <end position="39"/>
    </location>
</feature>
<dbReference type="CDD" id="cd17320">
    <property type="entry name" value="MFS_MdfA_MDR_like"/>
    <property type="match status" value="1"/>
</dbReference>
<dbReference type="RefSeq" id="WP_136463276.1">
    <property type="nucleotide sequence ID" value="NZ_SRKY01000003.1"/>
</dbReference>
<feature type="transmembrane region" description="Helical" evidence="8">
    <location>
        <begin position="51"/>
        <end position="71"/>
    </location>
</feature>
<evidence type="ECO:0000259" key="9">
    <source>
        <dbReference type="PROSITE" id="PS50850"/>
    </source>
</evidence>
<dbReference type="EMBL" id="SRKY01000003">
    <property type="protein sequence ID" value="THH35807.1"/>
    <property type="molecule type" value="Genomic_DNA"/>
</dbReference>
<dbReference type="PANTHER" id="PTHR43124">
    <property type="entry name" value="PURINE EFFLUX PUMP PBUE"/>
    <property type="match status" value="1"/>
</dbReference>
<organism evidence="10 11">
    <name type="scientific">Aliishimia ponticola</name>
    <dbReference type="NCBI Taxonomy" id="2499833"/>
    <lineage>
        <taxon>Bacteria</taxon>
        <taxon>Pseudomonadati</taxon>
        <taxon>Pseudomonadota</taxon>
        <taxon>Alphaproteobacteria</taxon>
        <taxon>Rhodobacterales</taxon>
        <taxon>Paracoccaceae</taxon>
        <taxon>Aliishimia</taxon>
    </lineage>
</organism>
<keyword evidence="6 8" id="KW-1133">Transmembrane helix</keyword>
<dbReference type="Proteomes" id="UP000306602">
    <property type="component" value="Unassembled WGS sequence"/>
</dbReference>
<proteinExistence type="inferred from homology"/>
<dbReference type="SUPFAM" id="SSF103473">
    <property type="entry name" value="MFS general substrate transporter"/>
    <property type="match status" value="1"/>
</dbReference>
<evidence type="ECO:0000256" key="6">
    <source>
        <dbReference type="ARBA" id="ARBA00022989"/>
    </source>
</evidence>
<dbReference type="AlphaFoldDB" id="A0A4S4NBG9"/>
<evidence type="ECO:0000313" key="10">
    <source>
        <dbReference type="EMBL" id="THH35807.1"/>
    </source>
</evidence>
<keyword evidence="11" id="KW-1185">Reference proteome</keyword>
<sequence length="406" mass="43428">MSQFAPVRFLDRTTPPHIGTLILLSGMSAMVMNMFLPSLPGMTAYFDTEYWVMQMSVSIYLAASAVLQVFIGPLSDKFGRRPVILLGTIGFLLATLGCIYAPTAGVFLICRTLQAMMAVGMVLSRATVRDLYSQDQAASMIGYVTMGMAVVPMISPAIGGFLDQAYDWRASFWFLFVLGALTFVLVWADQGETVSSSGLTLGQQYREYPELLSARRFWGYCAAAAFTSGAFFAYLGGAPFVGTQVYGLSSAELGVYFGAPAIGYFLGNYLTGRFTIRFGVNRMIMWGCIGNIVGITASLVVSYAGYGSVFTFFFFMTFVGLGNGLAIPNATAGMLSVRPRLAGTASGLGGAIMLAGGAMLGQLTGLLLTPETGAFPLLWLQFLTGVLAIVAITLTIRREKQVSGHG</sequence>
<feature type="domain" description="Major facilitator superfamily (MFS) profile" evidence="9">
    <location>
        <begin position="14"/>
        <end position="400"/>
    </location>
</feature>
<feature type="transmembrane region" description="Helical" evidence="8">
    <location>
        <begin position="283"/>
        <end position="306"/>
    </location>
</feature>
<dbReference type="InterPro" id="IPR050189">
    <property type="entry name" value="MFS_Efflux_Transporters"/>
</dbReference>
<name>A0A4S4NBG9_9RHOB</name>
<keyword evidence="8" id="KW-0997">Cell inner membrane</keyword>
<dbReference type="Pfam" id="PF07690">
    <property type="entry name" value="MFS_1"/>
    <property type="match status" value="1"/>
</dbReference>
<feature type="transmembrane region" description="Helical" evidence="8">
    <location>
        <begin position="170"/>
        <end position="188"/>
    </location>
</feature>
<gene>
    <name evidence="10" type="ORF">E4Z66_12040</name>
</gene>
<keyword evidence="7 8" id="KW-0472">Membrane</keyword>
<evidence type="ECO:0000256" key="2">
    <source>
        <dbReference type="ARBA" id="ARBA00006236"/>
    </source>
</evidence>
<feature type="transmembrane region" description="Helical" evidence="8">
    <location>
        <begin position="253"/>
        <end position="271"/>
    </location>
</feature>
<dbReference type="InterPro" id="IPR011701">
    <property type="entry name" value="MFS"/>
</dbReference>
<keyword evidence="3 8" id="KW-0813">Transport</keyword>